<accession>A0A7L5BYY4</accession>
<dbReference type="GO" id="GO:0005737">
    <property type="term" value="C:cytoplasm"/>
    <property type="evidence" value="ECO:0007669"/>
    <property type="project" value="TreeGrafter"/>
</dbReference>
<dbReference type="PANTHER" id="PTHR13847:SF281">
    <property type="entry name" value="FAD DEPENDENT OXIDOREDUCTASE DOMAIN-CONTAINING PROTEIN"/>
    <property type="match status" value="1"/>
</dbReference>
<dbReference type="PANTHER" id="PTHR13847">
    <property type="entry name" value="SARCOSINE DEHYDROGENASE-RELATED"/>
    <property type="match status" value="1"/>
</dbReference>
<gene>
    <name evidence="3" type="ORF">G5B40_16805</name>
</gene>
<evidence type="ECO:0000256" key="1">
    <source>
        <dbReference type="ARBA" id="ARBA00023002"/>
    </source>
</evidence>
<dbReference type="AlphaFoldDB" id="A0A7L5BYY4"/>
<dbReference type="RefSeq" id="WP_165100985.1">
    <property type="nucleotide sequence ID" value="NZ_CP049056.1"/>
</dbReference>
<name>A0A7L5BYY4_9RHOB</name>
<dbReference type="InterPro" id="IPR036188">
    <property type="entry name" value="FAD/NAD-bd_sf"/>
</dbReference>
<evidence type="ECO:0000259" key="2">
    <source>
        <dbReference type="Pfam" id="PF01266"/>
    </source>
</evidence>
<dbReference type="SUPFAM" id="SSF51905">
    <property type="entry name" value="FAD/NAD(P)-binding domain"/>
    <property type="match status" value="1"/>
</dbReference>
<dbReference type="EMBL" id="CP049056">
    <property type="protein sequence ID" value="QIE56952.1"/>
    <property type="molecule type" value="Genomic_DNA"/>
</dbReference>
<dbReference type="InterPro" id="IPR006076">
    <property type="entry name" value="FAD-dep_OxRdtase"/>
</dbReference>
<keyword evidence="1" id="KW-0560">Oxidoreductase</keyword>
<dbReference type="Gene3D" id="3.30.9.10">
    <property type="entry name" value="D-Amino Acid Oxidase, subunit A, domain 2"/>
    <property type="match status" value="1"/>
</dbReference>
<sequence>MKMTPYWWEDTAPAPEFAAEPPRRVDLAVIGGGFTGMSAALTAAGAGASVALFDAMRPGEGASTRNGGMIGAPHRPGFVEELKTYGEEVGTQLAREGLEAYAYTRRLYTGRGFDAGFQQAGRIQLAYTKAHFEAMKARVDVIERVAPQCVRIVERDELAQHVRSDLYFGGALYPDHGGVHPRRAHDGLTRLAMEAGVSINAECPVTRVAGGAGGFRLTTPRGEVTARRLVIATNGYTGRGLGWVARRIFRLPSFIVATEPLPAEVIDQVAPGRHMMVESRARHSYFRPSPDGTRILFGGRAALYNMDQRTAAKRLQRTMAEIWPEAAAWRLSHSWRGWTGFTFARIPHVGEHEGAHFAFGYCGNGVALSPWLGRKAALRALGDPAGETAYAKTRLESRPYHIGGAPWFLNLAHFWWSGPVDWREGREARRDRRG</sequence>
<keyword evidence="4" id="KW-1185">Reference proteome</keyword>
<dbReference type="Gene3D" id="3.50.50.60">
    <property type="entry name" value="FAD/NAD(P)-binding domain"/>
    <property type="match status" value="1"/>
</dbReference>
<dbReference type="KEGG" id="hdh:G5B40_16805"/>
<proteinExistence type="predicted"/>
<feature type="domain" description="FAD dependent oxidoreductase" evidence="2">
    <location>
        <begin position="26"/>
        <end position="377"/>
    </location>
</feature>
<evidence type="ECO:0000313" key="4">
    <source>
        <dbReference type="Proteomes" id="UP000503336"/>
    </source>
</evidence>
<evidence type="ECO:0000313" key="3">
    <source>
        <dbReference type="EMBL" id="QIE56952.1"/>
    </source>
</evidence>
<organism evidence="3 4">
    <name type="scientific">Pikeienuella piscinae</name>
    <dbReference type="NCBI Taxonomy" id="2748098"/>
    <lineage>
        <taxon>Bacteria</taxon>
        <taxon>Pseudomonadati</taxon>
        <taxon>Pseudomonadota</taxon>
        <taxon>Alphaproteobacteria</taxon>
        <taxon>Rhodobacterales</taxon>
        <taxon>Paracoccaceae</taxon>
        <taxon>Pikeienuella</taxon>
    </lineage>
</organism>
<dbReference type="GO" id="GO:0016491">
    <property type="term" value="F:oxidoreductase activity"/>
    <property type="evidence" value="ECO:0007669"/>
    <property type="project" value="UniProtKB-KW"/>
</dbReference>
<dbReference type="Pfam" id="PF01266">
    <property type="entry name" value="DAO"/>
    <property type="match status" value="1"/>
</dbReference>
<dbReference type="Proteomes" id="UP000503336">
    <property type="component" value="Chromosome"/>
</dbReference>
<reference evidence="3 4" key="1">
    <citation type="submission" date="2020-02" db="EMBL/GenBank/DDBJ databases">
        <title>complete genome sequence of Rhodobacteraceae bacterium.</title>
        <authorList>
            <person name="Park J."/>
            <person name="Kim Y.-S."/>
            <person name="Kim K.-H."/>
        </authorList>
    </citation>
    <scope>NUCLEOTIDE SEQUENCE [LARGE SCALE GENOMIC DNA]</scope>
    <source>
        <strain evidence="3 4">RR4-56</strain>
    </source>
</reference>
<protein>
    <submittedName>
        <fullName evidence="3">FAD-binding oxidoreductase</fullName>
    </submittedName>
</protein>